<feature type="coiled-coil region" evidence="1">
    <location>
        <begin position="104"/>
        <end position="145"/>
    </location>
</feature>
<organism evidence="3 4">
    <name type="scientific">Candidatus Micrarchaeum acidiphilum ARMAN-2</name>
    <dbReference type="NCBI Taxonomy" id="425595"/>
    <lineage>
        <taxon>Archaea</taxon>
        <taxon>Candidatus Micrarchaeota</taxon>
        <taxon>Candidatus Micrarchaeia</taxon>
        <taxon>Candidatus Micrarchaeales</taxon>
        <taxon>Candidatus Micrarchaeaceae</taxon>
        <taxon>Candidatus Micrarchaeum</taxon>
    </lineage>
</organism>
<dbReference type="Proteomes" id="UP000332487">
    <property type="component" value="Unassembled WGS sequence"/>
</dbReference>
<feature type="region of interest" description="Disordered" evidence="2">
    <location>
        <begin position="72"/>
        <end position="102"/>
    </location>
</feature>
<dbReference type="AlphaFoldDB" id="C7DHP3"/>
<keyword evidence="1" id="KW-0175">Coiled coil</keyword>
<proteinExistence type="predicted"/>
<gene>
    <name evidence="3" type="ORF">UNLARM2_0586</name>
</gene>
<accession>C7DHP3</accession>
<feature type="coiled-coil region" evidence="1">
    <location>
        <begin position="256"/>
        <end position="293"/>
    </location>
</feature>
<evidence type="ECO:0000256" key="2">
    <source>
        <dbReference type="SAM" id="MobiDB-lite"/>
    </source>
</evidence>
<evidence type="ECO:0000313" key="4">
    <source>
        <dbReference type="Proteomes" id="UP000332487"/>
    </source>
</evidence>
<keyword evidence="4" id="KW-1185">Reference proteome</keyword>
<evidence type="ECO:0000313" key="3">
    <source>
        <dbReference type="EMBL" id="EET90145.1"/>
    </source>
</evidence>
<reference evidence="3 4" key="2">
    <citation type="journal article" date="2010" name="Proc. Natl. Acad. Sci. U.S.A.">
        <title>Enigmatic, ultrasmall, uncultivated Archaea.</title>
        <authorList>
            <person name="Baker B.J."/>
            <person name="Comolli L.R."/>
            <person name="Dick G.J."/>
            <person name="Hauser L.J."/>
            <person name="Hyatt D."/>
            <person name="Dill B.D."/>
            <person name="Land M.L."/>
            <person name="Verberkmoes N.C."/>
            <person name="Hettich R.L."/>
            <person name="Banfield J.F."/>
        </authorList>
    </citation>
    <scope>NUCLEOTIDE SEQUENCE [LARGE SCALE GENOMIC DNA]</scope>
    <source>
        <strain evidence="3">ARMAN-2</strain>
    </source>
</reference>
<protein>
    <submittedName>
        <fullName evidence="3">Uncharacterized protein</fullName>
    </submittedName>
</protein>
<name>C7DHP3_MICA2</name>
<feature type="compositionally biased region" description="Polar residues" evidence="2">
    <location>
        <begin position="72"/>
        <end position="92"/>
    </location>
</feature>
<reference evidence="3 4" key="1">
    <citation type="journal article" date="2009" name="Genome Biol.">
        <title>Community-wide analysis of microbial genome sequence signatures.</title>
        <authorList>
            <person name="Dick G.J."/>
            <person name="Andersson A.F."/>
            <person name="Baker B.J."/>
            <person name="Simmons S.L."/>
            <person name="Thomas B.C."/>
            <person name="Yelton A.P."/>
            <person name="Banfield J.F."/>
        </authorList>
    </citation>
    <scope>NUCLEOTIDE SEQUENCE [LARGE SCALE GENOMIC DNA]</scope>
    <source>
        <strain evidence="3">ARMAN-2</strain>
    </source>
</reference>
<evidence type="ECO:0000256" key="1">
    <source>
        <dbReference type="SAM" id="Coils"/>
    </source>
</evidence>
<dbReference type="EMBL" id="GG697240">
    <property type="protein sequence ID" value="EET90145.1"/>
    <property type="molecule type" value="Genomic_DNA"/>
</dbReference>
<sequence>MGCLIIFNAPNNSKAQQAVVSTPLIYRIYIFKHYQRLFKVDAAYCGNSKNNNLYISGKLLYLAINNGENMPTQSVNQNPANQNVSTVSQSQAAPGPMNKPDDKLKEMQKAKTEAVKAIKQKKTEKKSKKAEFKDMKNEVFRLENTELHRQASKVQSYENKEYKAKKAELKFKASVFKDGVKAYDIISNAIASNDMQPVNKLLNPARLAQLEKKIEKAHLSVVSAKEKLANMIEDLRVKGEVLATKKSAYLQSKYDLKLLRKEKKTAKKQIKVIEQEAAEKIAAEKEAKSVQKKYSSMLRNGK</sequence>